<reference evidence="3 4" key="1">
    <citation type="submission" date="2017-09" db="EMBL/GenBank/DDBJ databases">
        <authorList>
            <consortium name="International Durum Wheat Genome Sequencing Consortium (IDWGSC)"/>
            <person name="Milanesi L."/>
        </authorList>
    </citation>
    <scope>NUCLEOTIDE SEQUENCE [LARGE SCALE GENOMIC DNA]</scope>
    <source>
        <strain evidence="4">cv. Svevo</strain>
    </source>
</reference>
<evidence type="ECO:0000256" key="2">
    <source>
        <dbReference type="SAM" id="Phobius"/>
    </source>
</evidence>
<name>A0A9R0QC53_TRITD</name>
<gene>
    <name evidence="3" type="ORF">TRITD_1Av1G184990</name>
</gene>
<feature type="region of interest" description="Disordered" evidence="1">
    <location>
        <begin position="262"/>
        <end position="317"/>
    </location>
</feature>
<protein>
    <submittedName>
        <fullName evidence="3">Uncharacterized protein</fullName>
    </submittedName>
</protein>
<feature type="transmembrane region" description="Helical" evidence="2">
    <location>
        <begin position="88"/>
        <end position="110"/>
    </location>
</feature>
<dbReference type="PANTHER" id="PTHR33870">
    <property type="entry name" value="CARDIOMYOPATHY-ASSOCIATED PROTEIN"/>
    <property type="match status" value="1"/>
</dbReference>
<keyword evidence="4" id="KW-1185">Reference proteome</keyword>
<evidence type="ECO:0000313" key="4">
    <source>
        <dbReference type="Proteomes" id="UP000324705"/>
    </source>
</evidence>
<feature type="compositionally biased region" description="Basic and acidic residues" evidence="1">
    <location>
        <begin position="277"/>
        <end position="296"/>
    </location>
</feature>
<dbReference type="Gramene" id="TRITD1Av1G184990.1">
    <property type="protein sequence ID" value="TRITD1Av1G184990.1"/>
    <property type="gene ID" value="TRITD1Av1G184990"/>
</dbReference>
<dbReference type="AlphaFoldDB" id="A0A9R0QC53"/>
<dbReference type="Proteomes" id="UP000324705">
    <property type="component" value="Chromosome 1A"/>
</dbReference>
<feature type="region of interest" description="Disordered" evidence="1">
    <location>
        <begin position="853"/>
        <end position="877"/>
    </location>
</feature>
<dbReference type="EMBL" id="LT934111">
    <property type="protein sequence ID" value="VAH08659.1"/>
    <property type="molecule type" value="Genomic_DNA"/>
</dbReference>
<dbReference type="PANTHER" id="PTHR33870:SF27">
    <property type="entry name" value="OS05G0490400 PROTEIN"/>
    <property type="match status" value="1"/>
</dbReference>
<accession>A0A9R0QC53</accession>
<organism evidence="3 4">
    <name type="scientific">Triticum turgidum subsp. durum</name>
    <name type="common">Durum wheat</name>
    <name type="synonym">Triticum durum</name>
    <dbReference type="NCBI Taxonomy" id="4567"/>
    <lineage>
        <taxon>Eukaryota</taxon>
        <taxon>Viridiplantae</taxon>
        <taxon>Streptophyta</taxon>
        <taxon>Embryophyta</taxon>
        <taxon>Tracheophyta</taxon>
        <taxon>Spermatophyta</taxon>
        <taxon>Magnoliopsida</taxon>
        <taxon>Liliopsida</taxon>
        <taxon>Poales</taxon>
        <taxon>Poaceae</taxon>
        <taxon>BOP clade</taxon>
        <taxon>Pooideae</taxon>
        <taxon>Triticodae</taxon>
        <taxon>Triticeae</taxon>
        <taxon>Triticinae</taxon>
        <taxon>Triticum</taxon>
    </lineage>
</organism>
<keyword evidence="2" id="KW-1133">Transmembrane helix</keyword>
<evidence type="ECO:0000313" key="3">
    <source>
        <dbReference type="EMBL" id="VAH08659.1"/>
    </source>
</evidence>
<evidence type="ECO:0000256" key="1">
    <source>
        <dbReference type="SAM" id="MobiDB-lite"/>
    </source>
</evidence>
<feature type="region of interest" description="Disordered" evidence="1">
    <location>
        <begin position="558"/>
        <end position="606"/>
    </location>
</feature>
<keyword evidence="2" id="KW-0472">Membrane</keyword>
<keyword evidence="2" id="KW-0812">Transmembrane</keyword>
<proteinExistence type="predicted"/>
<feature type="transmembrane region" description="Helical" evidence="2">
    <location>
        <begin position="60"/>
        <end position="82"/>
    </location>
</feature>
<sequence length="905" mass="100575">MRPGAPATLPHYQRSAPRRAPTSWLASRSVLAGERGVAMGVQAKHDTLGIKKVLKCSIRISYRCASEHWALFSLALLLYLLYRSSPGLFAFLLSTSPVIICATLLLGILLSYGSTHLPESVEDRKTDTDSSAPRFGCFSRNVHFGAHQGFSVPAVKESTVGFKCWEIRNPSFSKARADKLTELDDTVPLLKESVDQGDERVYGHDRLTELFASISSMVTLQQEVGMEKFMKADHEREFRDPFSNNDNSTEYASLFEDAGQRRVDEKETTFGLCSSSENDRENDETVRKENQDKLLTDDQSDNVGEVSEDNPAKKPAGTCKWGRAFSVRQRKKLDGIKIEPINVDISSQLDSSLVSPCARVGNHDVSSDFDSVKPEFSSSDITMVDVAPMLDGNDPPLSNDDSGKLEDSSCDITMADVAPMLDEIDPPLGNEFPSPEPIDNDDSVCGSNFCRLDPQMDSDNNSKPDTSKAENDAKDGEKKKDDGGNQPEFLGTADEDKNAMDLGYSEVERSRRLEFLMAKRRSRKNIIFDLDGNDACQSADRFSRFRMQVQPISVSRRSPFDLASDPDEAAIPGSAPSIMHRRNNLFEPPSEQSDDGGVSAHDNLDSQEIMTGSRRDMVFKRHDTFNFGGQERHRSRFKPCFVLDAMDIQEESTGSFQRQFSDKSVSKLSAVSECDTLSSVADQEESNNLVKKDFQRWFSDKSVSRLSVVSESDTLSLGADQEECNDLVKKDFQRWFSDKSMSRLSVVSGSDALSLAAGQEERSDFNKDFLWYFQRQFSDKSMSKVTVVSESDALSLVADQEEHTDFNKDFLWYFQRQFSDKSVSRQSVVAESDIISSVTDQEDRSDLVEKDVLLGDTSPELPRQESDVGNAGSKCPDTVDFLGDETLNAAVASGMEPEPVCNAAT</sequence>
<feature type="compositionally biased region" description="Basic and acidic residues" evidence="1">
    <location>
        <begin position="460"/>
        <end position="483"/>
    </location>
</feature>
<feature type="region of interest" description="Disordered" evidence="1">
    <location>
        <begin position="422"/>
        <end position="497"/>
    </location>
</feature>
<feature type="region of interest" description="Disordered" evidence="1">
    <location>
        <begin position="1"/>
        <end position="20"/>
    </location>
</feature>